<dbReference type="AlphaFoldDB" id="A0A7W7I0Y4"/>
<keyword evidence="2" id="KW-1185">Reference proteome</keyword>
<evidence type="ECO:0000313" key="1">
    <source>
        <dbReference type="EMBL" id="MBB4764412.1"/>
    </source>
</evidence>
<accession>A0A7W7I0Y4</accession>
<proteinExistence type="predicted"/>
<sequence length="267" mass="29493">MRMDYDVLTWDIGSGPGVDDLPTAFIDGGYDGIYIRIERGVRLKNLDFLGQLPGLKYVEVKGAVRDDSHAFSLSGVVELVLLTRSKVPLPVTVSDTLESLGIDDRPGVLEFSGLARLQHLTLWLCARRDLQFLSGAPGLLWLKVEGLGQVVNLSGIENCRLLLEVELLEIQAESLSPLGAVQNLLRLRLIGSRKSTISSGLNLDELCGLSRLRELRITNSRSVQSVEPLLGLPEIQDVRMRNTRILDPDAEVQQRLSRRGTFLGPDD</sequence>
<dbReference type="SUPFAM" id="SSF52058">
    <property type="entry name" value="L domain-like"/>
    <property type="match status" value="1"/>
</dbReference>
<protein>
    <recommendedName>
        <fullName evidence="3">Leucine-rich repeat domain-containing protein</fullName>
    </recommendedName>
</protein>
<name>A0A7W7I0Y4_9ACTN</name>
<evidence type="ECO:0008006" key="3">
    <source>
        <dbReference type="Google" id="ProtNLM"/>
    </source>
</evidence>
<reference evidence="1 2" key="1">
    <citation type="submission" date="2020-08" db="EMBL/GenBank/DDBJ databases">
        <title>Sequencing the genomes of 1000 actinobacteria strains.</title>
        <authorList>
            <person name="Klenk H.-P."/>
        </authorList>
    </citation>
    <scope>NUCLEOTIDE SEQUENCE [LARGE SCALE GENOMIC DNA]</scope>
    <source>
        <strain evidence="1 2">DSM 43149</strain>
    </source>
</reference>
<dbReference type="InterPro" id="IPR032675">
    <property type="entry name" value="LRR_dom_sf"/>
</dbReference>
<dbReference type="Proteomes" id="UP000578112">
    <property type="component" value="Unassembled WGS sequence"/>
</dbReference>
<dbReference type="Gene3D" id="3.80.10.10">
    <property type="entry name" value="Ribonuclease Inhibitor"/>
    <property type="match status" value="1"/>
</dbReference>
<evidence type="ECO:0000313" key="2">
    <source>
        <dbReference type="Proteomes" id="UP000578112"/>
    </source>
</evidence>
<gene>
    <name evidence="1" type="ORF">BJ971_004968</name>
</gene>
<dbReference type="EMBL" id="JACHNH010000001">
    <property type="protein sequence ID" value="MBB4764412.1"/>
    <property type="molecule type" value="Genomic_DNA"/>
</dbReference>
<dbReference type="RefSeq" id="WP_184995607.1">
    <property type="nucleotide sequence ID" value="NZ_BOMK01000027.1"/>
</dbReference>
<comment type="caution">
    <text evidence="1">The sequence shown here is derived from an EMBL/GenBank/DDBJ whole genome shotgun (WGS) entry which is preliminary data.</text>
</comment>
<organism evidence="1 2">
    <name type="scientific">Actinoplanes digitatis</name>
    <dbReference type="NCBI Taxonomy" id="1868"/>
    <lineage>
        <taxon>Bacteria</taxon>
        <taxon>Bacillati</taxon>
        <taxon>Actinomycetota</taxon>
        <taxon>Actinomycetes</taxon>
        <taxon>Micromonosporales</taxon>
        <taxon>Micromonosporaceae</taxon>
        <taxon>Actinoplanes</taxon>
    </lineage>
</organism>